<organism evidence="2">
    <name type="scientific">Streptomyces sp. SID14436</name>
    <dbReference type="NCBI Taxonomy" id="2706070"/>
    <lineage>
        <taxon>Bacteria</taxon>
        <taxon>Bacillati</taxon>
        <taxon>Actinomycetota</taxon>
        <taxon>Actinomycetes</taxon>
        <taxon>Kitasatosporales</taxon>
        <taxon>Streptomycetaceae</taxon>
        <taxon>Streptomyces</taxon>
    </lineage>
</organism>
<accession>A0A6G3QWP7</accession>
<dbReference type="InterPro" id="IPR029058">
    <property type="entry name" value="AB_hydrolase_fold"/>
</dbReference>
<sequence length="305" mass="33022">MTHTQPTFRPVRERRTLTVPADGGHLAVSHWPGSGPPVVALHGITANSLAFTALADALPHLDFYAPDLRGRAGSARLPGPYGLAAHVADTLGLLDHLGRRQAVLIGHSMGAFVAALAAARHPERFPHVVLVDGGLAFPAPPGTDIDQLLQAVIGPAMERLRMTFETREAYQAYFRAHPALAPHWNAHLAAYVDHDLTGRAPNLRSSCVLDAVRADGTDILTDPETHAALHRRQVRATFFHAERGLLNEPRALYTPGQITTAHLDPARVSTHHIPGTNHYSILHSPTPHTVDTIRGVLDNTVLFED</sequence>
<keyword evidence="2" id="KW-0378">Hydrolase</keyword>
<dbReference type="GO" id="GO:0016787">
    <property type="term" value="F:hydrolase activity"/>
    <property type="evidence" value="ECO:0007669"/>
    <property type="project" value="UniProtKB-KW"/>
</dbReference>
<reference evidence="2" key="1">
    <citation type="submission" date="2020-01" db="EMBL/GenBank/DDBJ databases">
        <title>Insect and environment-associated Actinomycetes.</title>
        <authorList>
            <person name="Currrie C."/>
            <person name="Chevrette M."/>
            <person name="Carlson C."/>
            <person name="Stubbendieck R."/>
            <person name="Wendt-Pienkowski E."/>
        </authorList>
    </citation>
    <scope>NUCLEOTIDE SEQUENCE</scope>
    <source>
        <strain evidence="2">SID14436</strain>
    </source>
</reference>
<dbReference type="Pfam" id="PF00561">
    <property type="entry name" value="Abhydrolase_1"/>
    <property type="match status" value="1"/>
</dbReference>
<comment type="caution">
    <text evidence="2">The sequence shown here is derived from an EMBL/GenBank/DDBJ whole genome shotgun (WGS) entry which is preliminary data.</text>
</comment>
<dbReference type="Gene3D" id="3.40.50.1820">
    <property type="entry name" value="alpha/beta hydrolase"/>
    <property type="match status" value="1"/>
</dbReference>
<dbReference type="PANTHER" id="PTHR43798">
    <property type="entry name" value="MONOACYLGLYCEROL LIPASE"/>
    <property type="match status" value="1"/>
</dbReference>
<dbReference type="AlphaFoldDB" id="A0A6G3QWP7"/>
<dbReference type="GO" id="GO:0016020">
    <property type="term" value="C:membrane"/>
    <property type="evidence" value="ECO:0007669"/>
    <property type="project" value="TreeGrafter"/>
</dbReference>
<protein>
    <submittedName>
        <fullName evidence="2">Alpha/beta hydrolase</fullName>
    </submittedName>
</protein>
<dbReference type="InterPro" id="IPR050266">
    <property type="entry name" value="AB_hydrolase_sf"/>
</dbReference>
<dbReference type="InterPro" id="IPR000073">
    <property type="entry name" value="AB_hydrolase_1"/>
</dbReference>
<dbReference type="PANTHER" id="PTHR43798:SF33">
    <property type="entry name" value="HYDROLASE, PUTATIVE (AFU_ORTHOLOGUE AFUA_2G14860)-RELATED"/>
    <property type="match status" value="1"/>
</dbReference>
<dbReference type="RefSeq" id="WP_164334418.1">
    <property type="nucleotide sequence ID" value="NZ_JAAGMD010000531.1"/>
</dbReference>
<evidence type="ECO:0000259" key="1">
    <source>
        <dbReference type="Pfam" id="PF00561"/>
    </source>
</evidence>
<proteinExistence type="predicted"/>
<dbReference type="SUPFAM" id="SSF53474">
    <property type="entry name" value="alpha/beta-Hydrolases"/>
    <property type="match status" value="1"/>
</dbReference>
<gene>
    <name evidence="2" type="ORF">G3I53_18275</name>
</gene>
<name>A0A6G3QWP7_9ACTN</name>
<feature type="domain" description="AB hydrolase-1" evidence="1">
    <location>
        <begin position="36"/>
        <end position="282"/>
    </location>
</feature>
<evidence type="ECO:0000313" key="2">
    <source>
        <dbReference type="EMBL" id="NEA87929.1"/>
    </source>
</evidence>
<dbReference type="EMBL" id="JAAGMD010000531">
    <property type="protein sequence ID" value="NEA87929.1"/>
    <property type="molecule type" value="Genomic_DNA"/>
</dbReference>